<dbReference type="PANTHER" id="PTHR31973">
    <property type="entry name" value="POLYPROTEIN, PUTATIVE-RELATED"/>
    <property type="match status" value="1"/>
</dbReference>
<dbReference type="OrthoDB" id="655592at2759"/>
<keyword evidence="2" id="KW-0238">DNA-binding</keyword>
<dbReference type="PROSITE" id="PS01007">
    <property type="entry name" value="TRANSPOSASE_MUTATOR"/>
    <property type="match status" value="1"/>
</dbReference>
<sequence length="257" mass="29761">MYGSWEGSFQLLYEFKAEVELRCPGSIVEIGTQTKGTDVHFHRFFIAFKPCIEGFLNGCRPYISIDSTALNGKWNGHLAAVCALDGHNWMFPVAFGLIDSETEDNWTWFMTQLKKGIGEPPLLAVCTDAQKGLENAVKKVFPHVEQRECFRHLMDNFVKKFHGDIPNHMWPAAKAYRLEVFNYHMDKVLKQCPTVADYLRRYHNLMWMRCSYNTNIKCDYINNNLAECFNSWIKSIKDLPVVELADKIREKNHGVIL</sequence>
<dbReference type="InterPro" id="IPR018289">
    <property type="entry name" value="MULE_transposase_dom"/>
</dbReference>
<reference evidence="5" key="1">
    <citation type="journal article" date="2021" name="bioRxiv">
        <title>Whole Genome Assembly and Annotation of Northern Wild Rice, Zizania palustris L., Supports a Whole Genome Duplication in the Zizania Genus.</title>
        <authorList>
            <person name="Haas M."/>
            <person name="Kono T."/>
            <person name="Macchietto M."/>
            <person name="Millas R."/>
            <person name="McGilp L."/>
            <person name="Shao M."/>
            <person name="Duquette J."/>
            <person name="Hirsch C.N."/>
            <person name="Kimball J."/>
        </authorList>
    </citation>
    <scope>NUCLEOTIDE SEQUENCE</scope>
    <source>
        <tissue evidence="5">Fresh leaf tissue</tissue>
    </source>
</reference>
<evidence type="ECO:0000313" key="6">
    <source>
        <dbReference type="Proteomes" id="UP000729402"/>
    </source>
</evidence>
<protein>
    <recommendedName>
        <fullName evidence="4">MULE transposase domain-containing protein</fullName>
    </recommendedName>
</protein>
<dbReference type="InterPro" id="IPR001207">
    <property type="entry name" value="Transposase_mutator"/>
</dbReference>
<evidence type="ECO:0000313" key="5">
    <source>
        <dbReference type="EMBL" id="KAG8079779.1"/>
    </source>
</evidence>
<keyword evidence="1" id="KW-0815">Transposition</keyword>
<feature type="domain" description="MULE transposase" evidence="4">
    <location>
        <begin position="63"/>
        <end position="156"/>
    </location>
</feature>
<dbReference type="PANTHER" id="PTHR31973:SF195">
    <property type="entry name" value="MUDR FAMILY TRANSPOSASE"/>
    <property type="match status" value="1"/>
</dbReference>
<keyword evidence="3" id="KW-0233">DNA recombination</keyword>
<dbReference type="GO" id="GO:0006313">
    <property type="term" value="P:DNA transposition"/>
    <property type="evidence" value="ECO:0007669"/>
    <property type="project" value="InterPro"/>
</dbReference>
<evidence type="ECO:0000256" key="2">
    <source>
        <dbReference type="ARBA" id="ARBA00023125"/>
    </source>
</evidence>
<dbReference type="GO" id="GO:0004803">
    <property type="term" value="F:transposase activity"/>
    <property type="evidence" value="ECO:0007669"/>
    <property type="project" value="InterPro"/>
</dbReference>
<dbReference type="EMBL" id="JAAALK010000282">
    <property type="protein sequence ID" value="KAG8079779.1"/>
    <property type="molecule type" value="Genomic_DNA"/>
</dbReference>
<evidence type="ECO:0000256" key="1">
    <source>
        <dbReference type="ARBA" id="ARBA00022578"/>
    </source>
</evidence>
<dbReference type="Pfam" id="PF10551">
    <property type="entry name" value="MULE"/>
    <property type="match status" value="1"/>
</dbReference>
<organism evidence="5 6">
    <name type="scientific">Zizania palustris</name>
    <name type="common">Northern wild rice</name>
    <dbReference type="NCBI Taxonomy" id="103762"/>
    <lineage>
        <taxon>Eukaryota</taxon>
        <taxon>Viridiplantae</taxon>
        <taxon>Streptophyta</taxon>
        <taxon>Embryophyta</taxon>
        <taxon>Tracheophyta</taxon>
        <taxon>Spermatophyta</taxon>
        <taxon>Magnoliopsida</taxon>
        <taxon>Liliopsida</taxon>
        <taxon>Poales</taxon>
        <taxon>Poaceae</taxon>
        <taxon>BOP clade</taxon>
        <taxon>Oryzoideae</taxon>
        <taxon>Oryzeae</taxon>
        <taxon>Zizaniinae</taxon>
        <taxon>Zizania</taxon>
    </lineage>
</organism>
<gene>
    <name evidence="5" type="ORF">GUJ93_ZPchr0007g6413</name>
</gene>
<evidence type="ECO:0000259" key="4">
    <source>
        <dbReference type="Pfam" id="PF10551"/>
    </source>
</evidence>
<accession>A0A8J5TFJ0</accession>
<evidence type="ECO:0000256" key="3">
    <source>
        <dbReference type="ARBA" id="ARBA00023172"/>
    </source>
</evidence>
<proteinExistence type="predicted"/>
<dbReference type="GO" id="GO:0003677">
    <property type="term" value="F:DNA binding"/>
    <property type="evidence" value="ECO:0007669"/>
    <property type="project" value="UniProtKB-KW"/>
</dbReference>
<keyword evidence="6" id="KW-1185">Reference proteome</keyword>
<comment type="caution">
    <text evidence="5">The sequence shown here is derived from an EMBL/GenBank/DDBJ whole genome shotgun (WGS) entry which is preliminary data.</text>
</comment>
<dbReference type="AlphaFoldDB" id="A0A8J5TFJ0"/>
<reference evidence="5" key="2">
    <citation type="submission" date="2021-02" db="EMBL/GenBank/DDBJ databases">
        <authorList>
            <person name="Kimball J.A."/>
            <person name="Haas M.W."/>
            <person name="Macchietto M."/>
            <person name="Kono T."/>
            <person name="Duquette J."/>
            <person name="Shao M."/>
        </authorList>
    </citation>
    <scope>NUCLEOTIDE SEQUENCE</scope>
    <source>
        <tissue evidence="5">Fresh leaf tissue</tissue>
    </source>
</reference>
<name>A0A8J5TFJ0_ZIZPA</name>
<dbReference type="Proteomes" id="UP000729402">
    <property type="component" value="Unassembled WGS sequence"/>
</dbReference>